<protein>
    <submittedName>
        <fullName evidence="2">Uncharacterized protein</fullName>
    </submittedName>
</protein>
<sequence length="231" mass="26212">MTRIPMTLRFTSTTSPANVLNKTIKPQQRKRDRIFSRLNRVTNKVGTWIHKPYSKLKSSSSSSLDLAEKDASAPSTKVSKEPTTMHSLKQMKKFLFFKSSRLAESSDLTTTVKKLLEEQNCTIPVLLFKNYPSSDSPDKGFAFFAKMVRQTAKMSSKLLTETAVSTDGWQTVKPRRQKKKVERSSDPTPVLIPSTLKNMRKSQKITIGKSSEPVQDLSKLKRKNIYDHLSI</sequence>
<dbReference type="GeneID" id="37006638"/>
<comment type="caution">
    <text evidence="2">The sequence shown here is derived from an EMBL/GenBank/DDBJ whole genome shotgun (WGS) entry which is preliminary data.</text>
</comment>
<reference evidence="2 3" key="1">
    <citation type="submission" date="2017-12" db="EMBL/GenBank/DDBJ databases">
        <title>Genome Sequence of a Multidrug-Resistant Candida haemulonii Isolate from a Patient with Chronic Leg Ulcers in Israel.</title>
        <authorList>
            <person name="Chow N.A."/>
            <person name="Gade L."/>
            <person name="Batra D."/>
            <person name="Rowe L.A."/>
            <person name="Ben-Ami R."/>
            <person name="Loparev V.N."/>
            <person name="Litvintseva A.P."/>
        </authorList>
    </citation>
    <scope>NUCLEOTIDE SEQUENCE [LARGE SCALE GENOMIC DNA]</scope>
    <source>
        <strain evidence="2 3">B11899</strain>
    </source>
</reference>
<feature type="region of interest" description="Disordered" evidence="1">
    <location>
        <begin position="169"/>
        <end position="189"/>
    </location>
</feature>
<organism evidence="2 3">
    <name type="scientific">Candidozyma haemuli</name>
    <dbReference type="NCBI Taxonomy" id="45357"/>
    <lineage>
        <taxon>Eukaryota</taxon>
        <taxon>Fungi</taxon>
        <taxon>Dikarya</taxon>
        <taxon>Ascomycota</taxon>
        <taxon>Saccharomycotina</taxon>
        <taxon>Pichiomycetes</taxon>
        <taxon>Metschnikowiaceae</taxon>
        <taxon>Candidozyma</taxon>
    </lineage>
</organism>
<gene>
    <name evidence="2" type="ORF">CXQ85_001307</name>
</gene>
<evidence type="ECO:0000313" key="3">
    <source>
        <dbReference type="Proteomes" id="UP000244309"/>
    </source>
</evidence>
<evidence type="ECO:0000256" key="1">
    <source>
        <dbReference type="SAM" id="MobiDB-lite"/>
    </source>
</evidence>
<name>A0A2V1AP39_9ASCO</name>
<dbReference type="EMBL" id="PKFO01000001">
    <property type="protein sequence ID" value="PVH19013.1"/>
    <property type="molecule type" value="Genomic_DNA"/>
</dbReference>
<evidence type="ECO:0000313" key="2">
    <source>
        <dbReference type="EMBL" id="PVH19013.1"/>
    </source>
</evidence>
<accession>A0A2V1AP39</accession>
<dbReference type="RefSeq" id="XP_025339953.1">
    <property type="nucleotide sequence ID" value="XM_025485022.1"/>
</dbReference>
<dbReference type="Proteomes" id="UP000244309">
    <property type="component" value="Unassembled WGS sequence"/>
</dbReference>
<keyword evidence="3" id="KW-1185">Reference proteome</keyword>
<dbReference type="AlphaFoldDB" id="A0A2V1AP39"/>
<proteinExistence type="predicted"/>
<dbReference type="VEuPathDB" id="FungiDB:CXQ85_001307"/>